<dbReference type="EMBL" id="JARBHB010000002">
    <property type="protein sequence ID" value="KAJ8892913.1"/>
    <property type="molecule type" value="Genomic_DNA"/>
</dbReference>
<sequence>MGDRHAGTVKIPFTLMTNRKSALWKSGKSAFSPPIGIRFLVAANGEGGYYYFKISGGVAPGFSHVVIVSDDAAGPRVFSVISLFPPFHSCAAPYTLRFTLIGSQRLDVLRQRLQAMEEWRCCQPAHHSVDSEDIALLVLKITHAYLDLGRTRMKMEVKSILSSSNHRWCRYCDKGHAFDYYARRHEKSECPKKPSRVVFQLHKLGSAADVCPAGRSVKKWNVELAAELHTTTEDDDDIGDMKFMLDLISSDASDFYHSPIASDLIIKQPTKKEDSDRLAAVRKLLSLTPEAALVTDPEVALYFLSSLKVEGHVLTSTSIIANWIGKYIATSLHRPRGQWASLMRGFIRQPESVVYFKCDHDLYVIHGHGVKVEVVCIQYGRWEMPTKMLVTYQDGGLQGGEGVGARESFVCWIRKEKSTKTHPSSWEVGGGMSWDGSRGVRGGVGSWHRSTLVAVILSSGATYCSHFSLTYSNMTARSDPTGSDFSDRTLRVVPGHGDSNAGGPRRQRIGPSPRGTKVFEYIESCSNVKQHHQELQQSLKASPRTATVFNSIISSSNQSAERYNFPVLVGAAFSAFSASAVRVWSSGKWNVASAYLALESRWRRGSETSGETRNGRIPGSDHAPLP</sequence>
<name>A0ABQ9IAI2_9NEOP</name>
<feature type="region of interest" description="Disordered" evidence="1">
    <location>
        <begin position="603"/>
        <end position="626"/>
    </location>
</feature>
<evidence type="ECO:0000313" key="2">
    <source>
        <dbReference type="EMBL" id="KAJ8892913.1"/>
    </source>
</evidence>
<dbReference type="Proteomes" id="UP001159363">
    <property type="component" value="Chromosome 2"/>
</dbReference>
<gene>
    <name evidence="2" type="ORF">PR048_005494</name>
</gene>
<keyword evidence="3" id="KW-1185">Reference proteome</keyword>
<reference evidence="2 3" key="1">
    <citation type="submission" date="2023-02" db="EMBL/GenBank/DDBJ databases">
        <title>LHISI_Scaffold_Assembly.</title>
        <authorList>
            <person name="Stuart O.P."/>
            <person name="Cleave R."/>
            <person name="Magrath M.J.L."/>
            <person name="Mikheyev A.S."/>
        </authorList>
    </citation>
    <scope>NUCLEOTIDE SEQUENCE [LARGE SCALE GENOMIC DNA]</scope>
    <source>
        <strain evidence="2">Daus_M_001</strain>
        <tissue evidence="2">Leg muscle</tissue>
    </source>
</reference>
<proteinExistence type="predicted"/>
<accession>A0ABQ9IAI2</accession>
<organism evidence="2 3">
    <name type="scientific">Dryococelus australis</name>
    <dbReference type="NCBI Taxonomy" id="614101"/>
    <lineage>
        <taxon>Eukaryota</taxon>
        <taxon>Metazoa</taxon>
        <taxon>Ecdysozoa</taxon>
        <taxon>Arthropoda</taxon>
        <taxon>Hexapoda</taxon>
        <taxon>Insecta</taxon>
        <taxon>Pterygota</taxon>
        <taxon>Neoptera</taxon>
        <taxon>Polyneoptera</taxon>
        <taxon>Phasmatodea</taxon>
        <taxon>Verophasmatodea</taxon>
        <taxon>Anareolatae</taxon>
        <taxon>Phasmatidae</taxon>
        <taxon>Eurycanthinae</taxon>
        <taxon>Dryococelus</taxon>
    </lineage>
</organism>
<evidence type="ECO:0000313" key="3">
    <source>
        <dbReference type="Proteomes" id="UP001159363"/>
    </source>
</evidence>
<protein>
    <submittedName>
        <fullName evidence="2">Uncharacterized protein</fullName>
    </submittedName>
</protein>
<evidence type="ECO:0000256" key="1">
    <source>
        <dbReference type="SAM" id="MobiDB-lite"/>
    </source>
</evidence>
<comment type="caution">
    <text evidence="2">The sequence shown here is derived from an EMBL/GenBank/DDBJ whole genome shotgun (WGS) entry which is preliminary data.</text>
</comment>